<dbReference type="AlphaFoldDB" id="A0A2V1KAV1"/>
<reference evidence="6" key="1">
    <citation type="submission" date="2018-05" db="EMBL/GenBank/DDBJ databases">
        <authorList>
            <person name="Li Y."/>
        </authorList>
    </citation>
    <scope>NUCLEOTIDE SEQUENCE [LARGE SCALE GENOMIC DNA]</scope>
    <source>
        <strain evidence="6">sk1b4</strain>
    </source>
</reference>
<keyword evidence="6" id="KW-1185">Reference proteome</keyword>
<dbReference type="OrthoDB" id="9808843at2"/>
<evidence type="ECO:0000259" key="4">
    <source>
        <dbReference type="PROSITE" id="PS50043"/>
    </source>
</evidence>
<dbReference type="RefSeq" id="WP_109093656.1">
    <property type="nucleotide sequence ID" value="NZ_QETB01000003.1"/>
</dbReference>
<keyword evidence="3" id="KW-0804">Transcription</keyword>
<dbReference type="Pfam" id="PF00196">
    <property type="entry name" value="GerE"/>
    <property type="match status" value="1"/>
</dbReference>
<dbReference type="InterPro" id="IPR016032">
    <property type="entry name" value="Sig_transdc_resp-reg_C-effctor"/>
</dbReference>
<dbReference type="SMART" id="SM00421">
    <property type="entry name" value="HTH_LUXR"/>
    <property type="match status" value="1"/>
</dbReference>
<evidence type="ECO:0000256" key="2">
    <source>
        <dbReference type="ARBA" id="ARBA00023125"/>
    </source>
</evidence>
<dbReference type="PANTHER" id="PTHR44688:SF16">
    <property type="entry name" value="DNA-BINDING TRANSCRIPTIONAL ACTIVATOR DEVR_DOSR"/>
    <property type="match status" value="1"/>
</dbReference>
<evidence type="ECO:0000256" key="1">
    <source>
        <dbReference type="ARBA" id="ARBA00023015"/>
    </source>
</evidence>
<dbReference type="Proteomes" id="UP000245283">
    <property type="component" value="Unassembled WGS sequence"/>
</dbReference>
<protein>
    <recommendedName>
        <fullName evidence="4">HTH luxR-type domain-containing protein</fullName>
    </recommendedName>
</protein>
<organism evidence="5 6">
    <name type="scientific">Ancrocorticia populi</name>
    <dbReference type="NCBI Taxonomy" id="2175228"/>
    <lineage>
        <taxon>Bacteria</taxon>
        <taxon>Bacillati</taxon>
        <taxon>Actinomycetota</taxon>
        <taxon>Actinomycetes</taxon>
        <taxon>Actinomycetales</taxon>
        <taxon>Actinomycetaceae</taxon>
        <taxon>Ancrocorticia</taxon>
    </lineage>
</organism>
<dbReference type="PROSITE" id="PS50043">
    <property type="entry name" value="HTH_LUXR_2"/>
    <property type="match status" value="1"/>
</dbReference>
<accession>A0A2V1KAV1</accession>
<evidence type="ECO:0000313" key="5">
    <source>
        <dbReference type="EMBL" id="PWF26583.1"/>
    </source>
</evidence>
<dbReference type="InterPro" id="IPR000792">
    <property type="entry name" value="Tscrpt_reg_LuxR_C"/>
</dbReference>
<evidence type="ECO:0000256" key="3">
    <source>
        <dbReference type="ARBA" id="ARBA00023163"/>
    </source>
</evidence>
<dbReference type="SUPFAM" id="SSF46894">
    <property type="entry name" value="C-terminal effector domain of the bipartite response regulators"/>
    <property type="match status" value="1"/>
</dbReference>
<dbReference type="EMBL" id="QETB01000003">
    <property type="protein sequence ID" value="PWF26583.1"/>
    <property type="molecule type" value="Genomic_DNA"/>
</dbReference>
<proteinExistence type="predicted"/>
<dbReference type="InterPro" id="IPR036388">
    <property type="entry name" value="WH-like_DNA-bd_sf"/>
</dbReference>
<dbReference type="GO" id="GO:0006355">
    <property type="term" value="P:regulation of DNA-templated transcription"/>
    <property type="evidence" value="ECO:0007669"/>
    <property type="project" value="InterPro"/>
</dbReference>
<dbReference type="PRINTS" id="PR00038">
    <property type="entry name" value="HTHLUXR"/>
</dbReference>
<dbReference type="Gene3D" id="1.10.10.10">
    <property type="entry name" value="Winged helix-like DNA-binding domain superfamily/Winged helix DNA-binding domain"/>
    <property type="match status" value="1"/>
</dbReference>
<gene>
    <name evidence="5" type="ORF">DD236_06975</name>
</gene>
<evidence type="ECO:0000313" key="6">
    <source>
        <dbReference type="Proteomes" id="UP000245283"/>
    </source>
</evidence>
<keyword evidence="1" id="KW-0805">Transcription regulation</keyword>
<dbReference type="GO" id="GO:0003677">
    <property type="term" value="F:DNA binding"/>
    <property type="evidence" value="ECO:0007669"/>
    <property type="project" value="UniProtKB-KW"/>
</dbReference>
<sequence length="516" mass="56633">MSNMSPASPSTIEGAAAYIAAIEKAFNSGDLQKVSTLIEHDFVTAWFGLLPSRFIEIVNTIRRDGGDVSPFIQFVAAFMTSPFPSTDGNTELEDLAISVEGRGYPYDSFLSYARTLGLRVQGRSVEALEIADELVAVNRVASLFDSTMGWTLFTTVQHGVTAMLAGDFAAALTSFTSARMHATIPSLGFFVRDACVKSAMIEALYGDPERARGLLRELDHTPRTASWVEDGTDALRTLIEAALEISDTYAALEKIDDIPLNAVGEMWPFYIACLQRVMMRHGDNPEGNARYQHYEGLPFPKVERQGVTASVLPLWGAYISIVHGNLDTARERLETADPNFPPVKLTLALIELLGGRPREALDIASALRAKTTGLRSLELQRLGLVAAAQLQLGSVDGCRSALKSVLKISGGLRPYEVVWFPVPVREFAENEFKEWPKATTSSAPGFRMFPAYQDRLTDRELEILRSLAKGLTREQIAKADFVSINTVKGHLRGLYRKLGVTSRNAAVIEGERRGLL</sequence>
<keyword evidence="2" id="KW-0238">DNA-binding</keyword>
<dbReference type="PANTHER" id="PTHR44688">
    <property type="entry name" value="DNA-BINDING TRANSCRIPTIONAL ACTIVATOR DEVR_DOSR"/>
    <property type="match status" value="1"/>
</dbReference>
<feature type="domain" description="HTH luxR-type" evidence="4">
    <location>
        <begin position="449"/>
        <end position="514"/>
    </location>
</feature>
<dbReference type="CDD" id="cd06170">
    <property type="entry name" value="LuxR_C_like"/>
    <property type="match status" value="1"/>
</dbReference>
<name>A0A2V1KAV1_9ACTO</name>
<comment type="caution">
    <text evidence="5">The sequence shown here is derived from an EMBL/GenBank/DDBJ whole genome shotgun (WGS) entry which is preliminary data.</text>
</comment>